<evidence type="ECO:0000256" key="1">
    <source>
        <dbReference type="ARBA" id="ARBA00000085"/>
    </source>
</evidence>
<dbReference type="Proteomes" id="UP000464787">
    <property type="component" value="Chromosome"/>
</dbReference>
<sequence>MELTDDPAEIARDVAAVGRIGAVPTLLKIICQNTGMRFAAVARVTAGTWTACAVQDDIAFGLKPGGQLEVNSTLCVEARAAGTPIAFDHASTDPLFATHHTPRIYNIESYVSVPIVLPDGTYFGNLCAIDPAPNEVSKAQTLSMFTLFAEVIAMQLQLEDSHQASQAALATERSTAQLREQFIAVLGHDLRNPVSAVAGAGELLARRHDAPDLMRLGDRLKRTARRMAGLIDDVLDLARTRLGDGIGLEAERIEDLGAAWTDVVGELVQAHPDRDIRQKLMDIYAPVRADRGRLQQLLSNLLGNALAHGAADEPITVSAHTEGSDVVLWVANGGPAIPASELDKIFQPYWRPAHSKPGGGLGLGLYICAEIVRAHGGVIRARSSAEEGTVFEVRLPIVAG</sequence>
<evidence type="ECO:0000256" key="2">
    <source>
        <dbReference type="ARBA" id="ARBA00012438"/>
    </source>
</evidence>
<dbReference type="SUPFAM" id="SSF47384">
    <property type="entry name" value="Homodimeric domain of signal transducing histidine kinase"/>
    <property type="match status" value="1"/>
</dbReference>
<dbReference type="PROSITE" id="PS50109">
    <property type="entry name" value="HIS_KIN"/>
    <property type="match status" value="1"/>
</dbReference>
<dbReference type="SMART" id="SM00065">
    <property type="entry name" value="GAF"/>
    <property type="match status" value="1"/>
</dbReference>
<reference evidence="8 9" key="1">
    <citation type="submission" date="2020-01" db="EMBL/GenBank/DDBJ databases">
        <title>Genome sequencing of strain KACC 21265.</title>
        <authorList>
            <person name="Heo J."/>
            <person name="Kim S.-J."/>
            <person name="Kim J.-S."/>
            <person name="Hong S.-B."/>
            <person name="Kwon S.-W."/>
        </authorList>
    </citation>
    <scope>NUCLEOTIDE SEQUENCE [LARGE SCALE GENOMIC DNA]</scope>
    <source>
        <strain evidence="8 9">KACC 21265</strain>
    </source>
</reference>
<dbReference type="InterPro" id="IPR029016">
    <property type="entry name" value="GAF-like_dom_sf"/>
</dbReference>
<evidence type="ECO:0000256" key="4">
    <source>
        <dbReference type="ARBA" id="ARBA00022679"/>
    </source>
</evidence>
<dbReference type="RefSeq" id="WP_160551194.1">
    <property type="nucleotide sequence ID" value="NZ_CP047650.1"/>
</dbReference>
<protein>
    <recommendedName>
        <fullName evidence="2">histidine kinase</fullName>
        <ecNumber evidence="2">2.7.13.3</ecNumber>
    </recommendedName>
</protein>
<dbReference type="InterPro" id="IPR004358">
    <property type="entry name" value="Sig_transdc_His_kin-like_C"/>
</dbReference>
<evidence type="ECO:0000256" key="6">
    <source>
        <dbReference type="ARBA" id="ARBA00023012"/>
    </source>
</evidence>
<dbReference type="PRINTS" id="PR00344">
    <property type="entry name" value="BCTRLSENSOR"/>
</dbReference>
<dbReference type="PANTHER" id="PTHR43711">
    <property type="entry name" value="TWO-COMPONENT HISTIDINE KINASE"/>
    <property type="match status" value="1"/>
</dbReference>
<feature type="domain" description="Histidine kinase" evidence="7">
    <location>
        <begin position="185"/>
        <end position="399"/>
    </location>
</feature>
<evidence type="ECO:0000313" key="8">
    <source>
        <dbReference type="EMBL" id="QHI97676.1"/>
    </source>
</evidence>
<name>A0A857J1T9_9BURK</name>
<keyword evidence="9" id="KW-1185">Reference proteome</keyword>
<dbReference type="EC" id="2.7.13.3" evidence="2"/>
<dbReference type="SMART" id="SM00387">
    <property type="entry name" value="HATPase_c"/>
    <property type="match status" value="1"/>
</dbReference>
<dbReference type="GO" id="GO:0000155">
    <property type="term" value="F:phosphorelay sensor kinase activity"/>
    <property type="evidence" value="ECO:0007669"/>
    <property type="project" value="InterPro"/>
</dbReference>
<dbReference type="SUPFAM" id="SSF55781">
    <property type="entry name" value="GAF domain-like"/>
    <property type="match status" value="1"/>
</dbReference>
<dbReference type="SMART" id="SM00388">
    <property type="entry name" value="HisKA"/>
    <property type="match status" value="1"/>
</dbReference>
<proteinExistence type="predicted"/>
<dbReference type="InterPro" id="IPR036890">
    <property type="entry name" value="HATPase_C_sf"/>
</dbReference>
<evidence type="ECO:0000313" key="9">
    <source>
        <dbReference type="Proteomes" id="UP000464787"/>
    </source>
</evidence>
<dbReference type="Pfam" id="PF00512">
    <property type="entry name" value="HisKA"/>
    <property type="match status" value="1"/>
</dbReference>
<dbReference type="KEGG" id="xyk:GT347_06530"/>
<dbReference type="InterPro" id="IPR003661">
    <property type="entry name" value="HisK_dim/P_dom"/>
</dbReference>
<dbReference type="InterPro" id="IPR003594">
    <property type="entry name" value="HATPase_dom"/>
</dbReference>
<gene>
    <name evidence="8" type="ORF">GT347_06530</name>
</gene>
<evidence type="ECO:0000256" key="3">
    <source>
        <dbReference type="ARBA" id="ARBA00022553"/>
    </source>
</evidence>
<dbReference type="PANTHER" id="PTHR43711:SF1">
    <property type="entry name" value="HISTIDINE KINASE 1"/>
    <property type="match status" value="1"/>
</dbReference>
<dbReference type="Gene3D" id="3.30.450.40">
    <property type="match status" value="1"/>
</dbReference>
<dbReference type="CDD" id="cd00082">
    <property type="entry name" value="HisKA"/>
    <property type="match status" value="1"/>
</dbReference>
<dbReference type="InterPro" id="IPR005467">
    <property type="entry name" value="His_kinase_dom"/>
</dbReference>
<keyword evidence="6" id="KW-0902">Two-component regulatory system</keyword>
<dbReference type="Pfam" id="PF01590">
    <property type="entry name" value="GAF"/>
    <property type="match status" value="1"/>
</dbReference>
<dbReference type="EMBL" id="CP047650">
    <property type="protein sequence ID" value="QHI97676.1"/>
    <property type="molecule type" value="Genomic_DNA"/>
</dbReference>
<dbReference type="SUPFAM" id="SSF55874">
    <property type="entry name" value="ATPase domain of HSP90 chaperone/DNA topoisomerase II/histidine kinase"/>
    <property type="match status" value="1"/>
</dbReference>
<dbReference type="AlphaFoldDB" id="A0A857J1T9"/>
<dbReference type="Gene3D" id="3.30.565.10">
    <property type="entry name" value="Histidine kinase-like ATPase, C-terminal domain"/>
    <property type="match status" value="1"/>
</dbReference>
<organism evidence="8 9">
    <name type="scientific">Xylophilus rhododendri</name>
    <dbReference type="NCBI Taxonomy" id="2697032"/>
    <lineage>
        <taxon>Bacteria</taxon>
        <taxon>Pseudomonadati</taxon>
        <taxon>Pseudomonadota</taxon>
        <taxon>Betaproteobacteria</taxon>
        <taxon>Burkholderiales</taxon>
        <taxon>Xylophilus</taxon>
    </lineage>
</organism>
<dbReference type="InterPro" id="IPR003018">
    <property type="entry name" value="GAF"/>
</dbReference>
<accession>A0A857J1T9</accession>
<dbReference type="Pfam" id="PF02518">
    <property type="entry name" value="HATPase_c"/>
    <property type="match status" value="1"/>
</dbReference>
<dbReference type="CDD" id="cd00075">
    <property type="entry name" value="HATPase"/>
    <property type="match status" value="1"/>
</dbReference>
<keyword evidence="4" id="KW-0808">Transferase</keyword>
<comment type="catalytic activity">
    <reaction evidence="1">
        <text>ATP + protein L-histidine = ADP + protein N-phospho-L-histidine.</text>
        <dbReference type="EC" id="2.7.13.3"/>
    </reaction>
</comment>
<dbReference type="InterPro" id="IPR036097">
    <property type="entry name" value="HisK_dim/P_sf"/>
</dbReference>
<evidence type="ECO:0000259" key="7">
    <source>
        <dbReference type="PROSITE" id="PS50109"/>
    </source>
</evidence>
<evidence type="ECO:0000256" key="5">
    <source>
        <dbReference type="ARBA" id="ARBA00022777"/>
    </source>
</evidence>
<dbReference type="InterPro" id="IPR050736">
    <property type="entry name" value="Sensor_HK_Regulatory"/>
</dbReference>
<dbReference type="Gene3D" id="1.10.287.130">
    <property type="match status" value="1"/>
</dbReference>
<keyword evidence="3" id="KW-0597">Phosphoprotein</keyword>
<keyword evidence="5 8" id="KW-0418">Kinase</keyword>